<dbReference type="EMBL" id="CP066092">
    <property type="protein sequence ID" value="QQB21485.1"/>
    <property type="molecule type" value="Genomic_DNA"/>
</dbReference>
<accession>A0A7T4DQD0</accession>
<gene>
    <name evidence="1" type="ORF">I6H43_08205</name>
</gene>
<keyword evidence="2" id="KW-1185">Reference proteome</keyword>
<sequence length="88" mass="9775">MFWQADNCKKMAFAVRSLTKPPIGILNRRNQLAAGTAMAKSGYLPRFITALSLLALINTSVLIEHLKSQFIIGFSNVQLRFRHASDPG</sequence>
<proteinExistence type="predicted"/>
<reference evidence="1 2" key="1">
    <citation type="submission" date="2020-12" db="EMBL/GenBank/DDBJ databases">
        <title>FDA dAtabase for Regulatory Grade micrObial Sequences (FDA-ARGOS): Supporting development and validation of Infectious Disease Dx tests.</title>
        <authorList>
            <person name="Sproer C."/>
            <person name="Gronow S."/>
            <person name="Severitt S."/>
            <person name="Schroder I."/>
            <person name="Tallon L."/>
            <person name="Sadzewicz L."/>
            <person name="Zhao X."/>
            <person name="Boylan J."/>
            <person name="Ott S."/>
            <person name="Bowen H."/>
            <person name="Vavikolanu K."/>
            <person name="Mehta A."/>
            <person name="Aluvathingal J."/>
            <person name="Nadendla S."/>
            <person name="Lowell S."/>
            <person name="Myers T."/>
            <person name="Yan Y."/>
            <person name="Sichtig H."/>
        </authorList>
    </citation>
    <scope>NUCLEOTIDE SEQUENCE [LARGE SCALE GENOMIC DNA]</scope>
    <source>
        <strain evidence="1 2">FDAARGOS_986</strain>
    </source>
</reference>
<evidence type="ECO:0000313" key="2">
    <source>
        <dbReference type="Proteomes" id="UP000595481"/>
    </source>
</evidence>
<organism evidence="1 2">
    <name type="scientific">Aeromonas jandaei</name>
    <dbReference type="NCBI Taxonomy" id="650"/>
    <lineage>
        <taxon>Bacteria</taxon>
        <taxon>Pseudomonadati</taxon>
        <taxon>Pseudomonadota</taxon>
        <taxon>Gammaproteobacteria</taxon>
        <taxon>Aeromonadales</taxon>
        <taxon>Aeromonadaceae</taxon>
        <taxon>Aeromonas</taxon>
    </lineage>
</organism>
<dbReference type="RefSeq" id="WP_198493548.1">
    <property type="nucleotide sequence ID" value="NZ_CP066092.1"/>
</dbReference>
<dbReference type="Proteomes" id="UP000595481">
    <property type="component" value="Chromosome"/>
</dbReference>
<name>A0A7T4DQD0_AERJA</name>
<evidence type="ECO:0000313" key="1">
    <source>
        <dbReference type="EMBL" id="QQB21485.1"/>
    </source>
</evidence>
<dbReference type="GeneID" id="69551255"/>
<protein>
    <submittedName>
        <fullName evidence="1">Uncharacterized protein</fullName>
    </submittedName>
</protein>